<dbReference type="EMBL" id="SLZY01000019">
    <property type="protein sequence ID" value="TCS69758.1"/>
    <property type="molecule type" value="Genomic_DNA"/>
</dbReference>
<comment type="caution">
    <text evidence="1">The sequence shown here is derived from an EMBL/GenBank/DDBJ whole genome shotgun (WGS) entry which is preliminary data.</text>
</comment>
<dbReference type="OrthoDB" id="8566509at2"/>
<reference evidence="1 2" key="1">
    <citation type="submission" date="2019-03" db="EMBL/GenBank/DDBJ databases">
        <title>Genomic Encyclopedia of Type Strains, Phase IV (KMG-IV): sequencing the most valuable type-strain genomes for metagenomic binning, comparative biology and taxonomic classification.</title>
        <authorList>
            <person name="Goeker M."/>
        </authorList>
    </citation>
    <scope>NUCLEOTIDE SEQUENCE [LARGE SCALE GENOMIC DNA]</scope>
    <source>
        <strain evidence="1 2">DSM 103923</strain>
    </source>
</reference>
<sequence>MDEVDITAERLEREMEHILRLRRAAGPRPTGECLWCGEPLADHLRWCSVDCRDDWERAHGGSR</sequence>
<evidence type="ECO:0000313" key="2">
    <source>
        <dbReference type="Proteomes" id="UP000295135"/>
    </source>
</evidence>
<evidence type="ECO:0008006" key="3">
    <source>
        <dbReference type="Google" id="ProtNLM"/>
    </source>
</evidence>
<dbReference type="Proteomes" id="UP000295135">
    <property type="component" value="Unassembled WGS sequence"/>
</dbReference>
<organism evidence="1 2">
    <name type="scientific">Sulfuritortus calidifontis</name>
    <dbReference type="NCBI Taxonomy" id="1914471"/>
    <lineage>
        <taxon>Bacteria</taxon>
        <taxon>Pseudomonadati</taxon>
        <taxon>Pseudomonadota</taxon>
        <taxon>Betaproteobacteria</taxon>
        <taxon>Nitrosomonadales</taxon>
        <taxon>Thiobacillaceae</taxon>
        <taxon>Sulfuritortus</taxon>
    </lineage>
</organism>
<proteinExistence type="predicted"/>
<accession>A0A4V2UQB3</accession>
<dbReference type="AlphaFoldDB" id="A0A4V2UQB3"/>
<name>A0A4V2UQB3_9PROT</name>
<keyword evidence="2" id="KW-1185">Reference proteome</keyword>
<protein>
    <recommendedName>
        <fullName evidence="3">DUF2116 family Zn-ribbon domain-containing protein</fullName>
    </recommendedName>
</protein>
<dbReference type="RefSeq" id="WP_126458064.1">
    <property type="nucleotide sequence ID" value="NZ_AP018721.1"/>
</dbReference>
<gene>
    <name evidence="1" type="ORF">EDC61_11958</name>
</gene>
<evidence type="ECO:0000313" key="1">
    <source>
        <dbReference type="EMBL" id="TCS69758.1"/>
    </source>
</evidence>